<evidence type="ECO:0000256" key="2">
    <source>
        <dbReference type="SAM" id="Phobius"/>
    </source>
</evidence>
<sequence length="89" mass="10657">MDDRQQTTGNPEPEMTRQAFRRQQQQARRNRFRQPPDSNEPTDPQEPLRRTPDQDPEVRHRRLAHKLDFVIIILIILIIAVLCVMRFVD</sequence>
<dbReference type="RefSeq" id="WP_252767017.1">
    <property type="nucleotide sequence ID" value="NZ_CP097117.1"/>
</dbReference>
<feature type="transmembrane region" description="Helical" evidence="2">
    <location>
        <begin position="69"/>
        <end position="88"/>
    </location>
</feature>
<reference evidence="3" key="1">
    <citation type="submission" date="2022-05" db="EMBL/GenBank/DDBJ databases">
        <authorList>
            <person name="Oliphant S.A."/>
            <person name="Watson-Haigh N.S."/>
            <person name="Sumby K.M."/>
            <person name="Gardner J.M."/>
            <person name="Jiranek V."/>
        </authorList>
    </citation>
    <scope>NUCLEOTIDE SEQUENCE</scope>
    <source>
        <strain evidence="3">KI4_B1</strain>
    </source>
</reference>
<dbReference type="EMBL" id="CP097119">
    <property type="protein sequence ID" value="USS89467.1"/>
    <property type="molecule type" value="Genomic_DNA"/>
</dbReference>
<feature type="region of interest" description="Disordered" evidence="1">
    <location>
        <begin position="1"/>
        <end position="57"/>
    </location>
</feature>
<keyword evidence="2" id="KW-0812">Transmembrane</keyword>
<dbReference type="Proteomes" id="UP001055911">
    <property type="component" value="Chromosome"/>
</dbReference>
<keyword evidence="4" id="KW-1185">Reference proteome</keyword>
<accession>A0A9Q9E370</accession>
<evidence type="ECO:0000256" key="1">
    <source>
        <dbReference type="SAM" id="MobiDB-lite"/>
    </source>
</evidence>
<protein>
    <submittedName>
        <fullName evidence="3">Uncharacterized protein</fullName>
    </submittedName>
</protein>
<evidence type="ECO:0000313" key="4">
    <source>
        <dbReference type="Proteomes" id="UP001055911"/>
    </source>
</evidence>
<keyword evidence="2" id="KW-1133">Transmembrane helix</keyword>
<feature type="compositionally biased region" description="Low complexity" evidence="1">
    <location>
        <begin position="17"/>
        <end position="27"/>
    </location>
</feature>
<evidence type="ECO:0000313" key="3">
    <source>
        <dbReference type="EMBL" id="USS89467.1"/>
    </source>
</evidence>
<proteinExistence type="predicted"/>
<dbReference type="AlphaFoldDB" id="A0A9Q9E370"/>
<name>A0A9Q9E370_9LACO</name>
<feature type="compositionally biased region" description="Basic and acidic residues" evidence="1">
    <location>
        <begin position="46"/>
        <end position="57"/>
    </location>
</feature>
<keyword evidence="2" id="KW-0472">Membrane</keyword>
<gene>
    <name evidence="3" type="ORF">M3M40_01385</name>
</gene>
<organism evidence="3 4">
    <name type="scientific">Fructilactobacillus cliffordii</name>
    <dbReference type="NCBI Taxonomy" id="2940299"/>
    <lineage>
        <taxon>Bacteria</taxon>
        <taxon>Bacillati</taxon>
        <taxon>Bacillota</taxon>
        <taxon>Bacilli</taxon>
        <taxon>Lactobacillales</taxon>
        <taxon>Lactobacillaceae</taxon>
        <taxon>Fructilactobacillus</taxon>
    </lineage>
</organism>
<feature type="compositionally biased region" description="Polar residues" evidence="1">
    <location>
        <begin position="1"/>
        <end position="10"/>
    </location>
</feature>